<feature type="transmembrane region" description="Helical" evidence="1">
    <location>
        <begin position="93"/>
        <end position="109"/>
    </location>
</feature>
<keyword evidence="1" id="KW-0472">Membrane</keyword>
<dbReference type="AlphaFoldDB" id="A0AA39MRQ0"/>
<evidence type="ECO:0000313" key="3">
    <source>
        <dbReference type="Proteomes" id="UP001175226"/>
    </source>
</evidence>
<dbReference type="Proteomes" id="UP001175226">
    <property type="component" value="Unassembled WGS sequence"/>
</dbReference>
<name>A0AA39MRQ0_9AGAR</name>
<feature type="transmembrane region" description="Helical" evidence="1">
    <location>
        <begin position="64"/>
        <end position="87"/>
    </location>
</feature>
<comment type="caution">
    <text evidence="2">The sequence shown here is derived from an EMBL/GenBank/DDBJ whole genome shotgun (WGS) entry which is preliminary data.</text>
</comment>
<accession>A0AA39MRQ0</accession>
<gene>
    <name evidence="2" type="ORF">EV421DRAFT_511556</name>
</gene>
<organism evidence="2 3">
    <name type="scientific">Armillaria borealis</name>
    <dbReference type="NCBI Taxonomy" id="47425"/>
    <lineage>
        <taxon>Eukaryota</taxon>
        <taxon>Fungi</taxon>
        <taxon>Dikarya</taxon>
        <taxon>Basidiomycota</taxon>
        <taxon>Agaricomycotina</taxon>
        <taxon>Agaricomycetes</taxon>
        <taxon>Agaricomycetidae</taxon>
        <taxon>Agaricales</taxon>
        <taxon>Marasmiineae</taxon>
        <taxon>Physalacriaceae</taxon>
        <taxon>Armillaria</taxon>
    </lineage>
</organism>
<proteinExistence type="predicted"/>
<reference evidence="2" key="1">
    <citation type="submission" date="2023-06" db="EMBL/GenBank/DDBJ databases">
        <authorList>
            <consortium name="Lawrence Berkeley National Laboratory"/>
            <person name="Ahrendt S."/>
            <person name="Sahu N."/>
            <person name="Indic B."/>
            <person name="Wong-Bajracharya J."/>
            <person name="Merenyi Z."/>
            <person name="Ke H.-M."/>
            <person name="Monk M."/>
            <person name="Kocsube S."/>
            <person name="Drula E."/>
            <person name="Lipzen A."/>
            <person name="Balint B."/>
            <person name="Henrissat B."/>
            <person name="Andreopoulos B."/>
            <person name="Martin F.M."/>
            <person name="Harder C.B."/>
            <person name="Rigling D."/>
            <person name="Ford K.L."/>
            <person name="Foster G.D."/>
            <person name="Pangilinan J."/>
            <person name="Papanicolaou A."/>
            <person name="Barry K."/>
            <person name="LaButti K."/>
            <person name="Viragh M."/>
            <person name="Koriabine M."/>
            <person name="Yan M."/>
            <person name="Riley R."/>
            <person name="Champramary S."/>
            <person name="Plett K.L."/>
            <person name="Tsai I.J."/>
            <person name="Slot J."/>
            <person name="Sipos G."/>
            <person name="Plett J."/>
            <person name="Nagy L.G."/>
            <person name="Grigoriev I.V."/>
        </authorList>
    </citation>
    <scope>NUCLEOTIDE SEQUENCE</scope>
    <source>
        <strain evidence="2">FPL87.14</strain>
    </source>
</reference>
<keyword evidence="1" id="KW-1133">Transmembrane helix</keyword>
<sequence length="121" mass="14202">MTMSSIKYHRLDVYSNASQATLPMRLDLSRGFTLTFFRMYCNPQIHSSSSTPGDRRRIVLNSKILICLAWFATAKLYLICAVLFSTSRYHEEIEWQILIIMIVTMKLLYHSSRLSTCIKWR</sequence>
<keyword evidence="3" id="KW-1185">Reference proteome</keyword>
<protein>
    <submittedName>
        <fullName evidence="2">Uncharacterized protein</fullName>
    </submittedName>
</protein>
<keyword evidence="1" id="KW-0812">Transmembrane</keyword>
<dbReference type="EMBL" id="JAUEPT010000021">
    <property type="protein sequence ID" value="KAK0443793.1"/>
    <property type="molecule type" value="Genomic_DNA"/>
</dbReference>
<evidence type="ECO:0000256" key="1">
    <source>
        <dbReference type="SAM" id="Phobius"/>
    </source>
</evidence>
<evidence type="ECO:0000313" key="2">
    <source>
        <dbReference type="EMBL" id="KAK0443793.1"/>
    </source>
</evidence>